<dbReference type="PANTHER" id="PTHR46333:SF2">
    <property type="entry name" value="CYTOKINESIS PROTEIN 3"/>
    <property type="match status" value="1"/>
</dbReference>
<protein>
    <submittedName>
        <fullName evidence="3">Sll1681 protein</fullName>
    </submittedName>
</protein>
<dbReference type="Pfam" id="PF01841">
    <property type="entry name" value="Transglut_core"/>
    <property type="match status" value="1"/>
</dbReference>
<dbReference type="STRING" id="1148.gene:10497649"/>
<evidence type="ECO:0000256" key="1">
    <source>
        <dbReference type="SAM" id="Phobius"/>
    </source>
</evidence>
<dbReference type="PaxDb" id="1148-1651866"/>
<evidence type="ECO:0000313" key="3">
    <source>
        <dbReference type="EMBL" id="BAA16793.1"/>
    </source>
</evidence>
<dbReference type="SUPFAM" id="SSF54001">
    <property type="entry name" value="Cysteine proteinases"/>
    <property type="match status" value="1"/>
</dbReference>
<sequence length="507" mass="56178">MFPSSLSALRFFLGFVNFNFSALINAHYTVSSYRPQPRSTRRRMTKKSPKANGGFFPALMLVGLIGAGIWYFSPSGGSKNLPPVNLGAIADNLPQGINPKTLVVTQRVDNPIAGNTKSFSVDGGERLDNLARTINYQGTSVKELADLIRPLASNDWEEARLAYSWITQNIAYDVPMAETRNIDDLRPETVLARGETICSGYSNLYQALAKELGLDVVIIEGFAKGGDVIVGDDPDVNHAWNGVKIDGQWYLLDTTWGAGIVSDGKFEAKFNPTYFATAPEQLIVSHFPRESQWQLLPQPYDRQTFDQLPALTPRFFRDQIALVSHPKNDIVAGGDLEVILRTGNDVQVVAQLMDNNGQPLDKQYTLSQSQQSQVTVNAAFPQPGEYQLLILSKNSQEDTYYQAIAYDVKAQGAGQAFPSTYGTFSEKQVRLISPLGRNLPQNQASYFQLQVPGAEKVVLVDEQRQELIPLDRTGDVFTGSEIIRFDNVTVAAQFPGSNQFWSLLEYE</sequence>
<dbReference type="Gene3D" id="3.10.620.30">
    <property type="match status" value="1"/>
</dbReference>
<dbReference type="InterPro" id="IPR052557">
    <property type="entry name" value="CAP/Cytokinesis_protein"/>
</dbReference>
<dbReference type="AlphaFoldDB" id="P72778"/>
<proteinExistence type="predicted"/>
<dbReference type="EnsemblBacteria" id="BAA16793">
    <property type="protein sequence ID" value="BAA16793"/>
    <property type="gene ID" value="BAA16793"/>
</dbReference>
<dbReference type="PANTHER" id="PTHR46333">
    <property type="entry name" value="CYTOKINESIS PROTEIN 3"/>
    <property type="match status" value="1"/>
</dbReference>
<dbReference type="PIR" id="S74641">
    <property type="entry name" value="S74641"/>
</dbReference>
<dbReference type="SMART" id="SM00460">
    <property type="entry name" value="TGc"/>
    <property type="match status" value="1"/>
</dbReference>
<dbReference type="Pfam" id="PF23265">
    <property type="entry name" value="Ig-like_KY"/>
    <property type="match status" value="1"/>
</dbReference>
<keyword evidence="1" id="KW-0472">Membrane</keyword>
<dbReference type="KEGG" id="syn:sll1681"/>
<name>P72778_SYNY3</name>
<organism evidence="3 4">
    <name type="scientific">Synechocystis sp. (strain ATCC 27184 / PCC 6803 / Kazusa)</name>
    <dbReference type="NCBI Taxonomy" id="1111708"/>
    <lineage>
        <taxon>Bacteria</taxon>
        <taxon>Bacillati</taxon>
        <taxon>Cyanobacteriota</taxon>
        <taxon>Cyanophyceae</taxon>
        <taxon>Synechococcales</taxon>
        <taxon>Merismopediaceae</taxon>
        <taxon>Synechocystis</taxon>
    </lineage>
</organism>
<gene>
    <name evidence="3" type="ordered locus">sll1681</name>
</gene>
<dbReference type="InterPro" id="IPR002931">
    <property type="entry name" value="Transglutaminase-like"/>
</dbReference>
<reference evidence="3 4" key="2">
    <citation type="journal article" date="1996" name="DNA Res.">
        <title>Sequence analysis of the genome of the unicellular cyanobacterium Synechocystis sp. strain PCC6803. II. Sequence determination of the entire genome and assignment of potential protein-coding regions.</title>
        <authorList>
            <person name="Kaneko T."/>
            <person name="Sato S."/>
            <person name="Kotani H."/>
            <person name="Tanaka A."/>
            <person name="Asamizu E."/>
            <person name="Nakamura Y."/>
            <person name="Miyajima N."/>
            <person name="Hirosawa M."/>
            <person name="Sugiura M."/>
            <person name="Sasamoto S."/>
            <person name="Kimura T."/>
            <person name="Hosouchi T."/>
            <person name="Matsuno A."/>
            <person name="Muraki A."/>
            <person name="Nakazaki N."/>
            <person name="Naruo K."/>
            <person name="Okumura S."/>
            <person name="Shimpo S."/>
            <person name="Takeuchi C."/>
            <person name="Wada T."/>
            <person name="Watanabe A."/>
            <person name="Yamada M."/>
            <person name="Yasuda M."/>
            <person name="Tabata S."/>
        </authorList>
    </citation>
    <scope>NUCLEOTIDE SEQUENCE [LARGE SCALE GENOMIC DNA]</scope>
    <source>
        <strain evidence="4">ATCC 27184 / PCC 6803 / Kazusa</strain>
    </source>
</reference>
<dbReference type="EMBL" id="BA000022">
    <property type="protein sequence ID" value="BAA16793.1"/>
    <property type="molecule type" value="Genomic_DNA"/>
</dbReference>
<accession>P72778</accession>
<evidence type="ECO:0000313" key="4">
    <source>
        <dbReference type="Proteomes" id="UP000001425"/>
    </source>
</evidence>
<dbReference type="GO" id="GO:0005737">
    <property type="term" value="C:cytoplasm"/>
    <property type="evidence" value="ECO:0000318"/>
    <property type="project" value="GO_Central"/>
</dbReference>
<feature type="transmembrane region" description="Helical" evidence="1">
    <location>
        <begin position="12"/>
        <end position="30"/>
    </location>
</feature>
<keyword evidence="4" id="KW-1185">Reference proteome</keyword>
<dbReference type="InParanoid" id="P72778"/>
<dbReference type="InterPro" id="IPR038765">
    <property type="entry name" value="Papain-like_cys_pep_sf"/>
</dbReference>
<dbReference type="PhylomeDB" id="P72778"/>
<keyword evidence="1" id="KW-0812">Transmembrane</keyword>
<dbReference type="eggNOG" id="COG5279">
    <property type="taxonomic scope" value="Bacteria"/>
</dbReference>
<dbReference type="Proteomes" id="UP000001425">
    <property type="component" value="Chromosome"/>
</dbReference>
<feature type="transmembrane region" description="Helical" evidence="1">
    <location>
        <begin position="51"/>
        <end position="72"/>
    </location>
</feature>
<feature type="domain" description="Transglutaminase-like" evidence="2">
    <location>
        <begin position="190"/>
        <end position="256"/>
    </location>
</feature>
<dbReference type="InterPro" id="IPR056564">
    <property type="entry name" value="Ig-like_KY"/>
</dbReference>
<evidence type="ECO:0000259" key="2">
    <source>
        <dbReference type="SMART" id="SM00460"/>
    </source>
</evidence>
<keyword evidence="1" id="KW-1133">Transmembrane helix</keyword>
<reference evidence="3 4" key="1">
    <citation type="journal article" date="1995" name="DNA Res.">
        <title>Sequence analysis of the genome of the unicellular cyanobacterium Synechocystis sp. strain PCC6803. I. Sequence features in the 1 Mb region from map positions 64% to 92% of the genome.</title>
        <authorList>
            <person name="Kaneko T."/>
            <person name="Tanaka A."/>
            <person name="Sato S."/>
            <person name="Kotani H."/>
            <person name="Sazuka T."/>
            <person name="Miyajima N."/>
            <person name="Sugiura M."/>
            <person name="Tabata S."/>
        </authorList>
    </citation>
    <scope>NUCLEOTIDE SEQUENCE [LARGE SCALE GENOMIC DNA]</scope>
    <source>
        <strain evidence="4">ATCC 27184 / PCC 6803 / Kazusa</strain>
    </source>
</reference>